<keyword evidence="8" id="KW-1185">Reference proteome</keyword>
<comment type="similarity">
    <text evidence="1">Belongs to the cytochrome P450 family.</text>
</comment>
<evidence type="ECO:0000313" key="7">
    <source>
        <dbReference type="EMBL" id="KAK4105344.1"/>
    </source>
</evidence>
<dbReference type="EMBL" id="MU863625">
    <property type="protein sequence ID" value="KAK4105344.1"/>
    <property type="molecule type" value="Genomic_DNA"/>
</dbReference>
<name>A0AAN6T601_9PEZI</name>
<dbReference type="InterPro" id="IPR036396">
    <property type="entry name" value="Cyt_P450_sf"/>
</dbReference>
<sequence length="528" mass="61140">MGVALYYARQYGHSAYDTVPVWAVTGTLLYLAFYRSLIVPIYFSELRHIPSVPGFPLWGQFIPIVTEECGIPQRKWHRRYGGLIRYCFPLGTERLSVADNQGIKHVTSKNPYNYPKPVRAKLWMTRILGDGVLLAEGHDHAYQRKTVNPGFSIRAINSFMPIFWQKGLRMVELQHRELIRSNESECSLEVLEWFNRATLDIIGKSGFGYEINSLEDEALPIREAYRLCFNFDFESRLLHGIQAFYPTTQHIPSQMNDDINKARAIIINKATEILIERRRCMEFNPNAKDVLTLITQEDNALREKGEPGLSFDTMRDQIMTFLGAGHDTTATGAAWTIHLLSIHPGVQAKVREEVREYMPFLFDKSFKFDPDTMTLPDPDQLPYLDNVCRESLRFIPPIPMTVRESVEADFVSGYRIPANTVLYILSNAINRMEWFWGDDADEFEPDRWDDLPKTAVPNAFMTFLQGPRGCIGRKFAEVEMKILLCCFLSRFEFLRDRDTPDPEDWKMWRLVLRPRDGVTVKCRPVLRV</sequence>
<dbReference type="CDD" id="cd11069">
    <property type="entry name" value="CYP_FUM15-like"/>
    <property type="match status" value="1"/>
</dbReference>
<dbReference type="PRINTS" id="PR00385">
    <property type="entry name" value="P450"/>
</dbReference>
<evidence type="ECO:0000256" key="6">
    <source>
        <dbReference type="SAM" id="Phobius"/>
    </source>
</evidence>
<dbReference type="Proteomes" id="UP001305647">
    <property type="component" value="Unassembled WGS sequence"/>
</dbReference>
<keyword evidence="4 5" id="KW-0408">Iron</keyword>
<reference evidence="7" key="2">
    <citation type="submission" date="2023-05" db="EMBL/GenBank/DDBJ databases">
        <authorList>
            <consortium name="Lawrence Berkeley National Laboratory"/>
            <person name="Steindorff A."/>
            <person name="Hensen N."/>
            <person name="Bonometti L."/>
            <person name="Westerberg I."/>
            <person name="Brannstrom I.O."/>
            <person name="Guillou S."/>
            <person name="Cros-Aarteil S."/>
            <person name="Calhoun S."/>
            <person name="Haridas S."/>
            <person name="Kuo A."/>
            <person name="Mondo S."/>
            <person name="Pangilinan J."/>
            <person name="Riley R."/>
            <person name="Labutti K."/>
            <person name="Andreopoulos B."/>
            <person name="Lipzen A."/>
            <person name="Chen C."/>
            <person name="Yanf M."/>
            <person name="Daum C."/>
            <person name="Ng V."/>
            <person name="Clum A."/>
            <person name="Ohm R."/>
            <person name="Martin F."/>
            <person name="Silar P."/>
            <person name="Natvig D."/>
            <person name="Lalanne C."/>
            <person name="Gautier V."/>
            <person name="Ament-Velasquez S.L."/>
            <person name="Kruys A."/>
            <person name="Hutchinson M.I."/>
            <person name="Powell A.J."/>
            <person name="Barry K."/>
            <person name="Miller A.N."/>
            <person name="Grigoriev I.V."/>
            <person name="Debuchy R."/>
            <person name="Gladieux P."/>
            <person name="Thoren M.H."/>
            <person name="Johannesson H."/>
        </authorList>
    </citation>
    <scope>NUCLEOTIDE SEQUENCE</scope>
    <source>
        <strain evidence="7">CBS 757.83</strain>
    </source>
</reference>
<comment type="cofactor">
    <cofactor evidence="5">
        <name>heme</name>
        <dbReference type="ChEBI" id="CHEBI:30413"/>
    </cofactor>
</comment>
<evidence type="ECO:0000313" key="8">
    <source>
        <dbReference type="Proteomes" id="UP001305647"/>
    </source>
</evidence>
<dbReference type="PANTHER" id="PTHR24305:SF166">
    <property type="entry name" value="CYTOCHROME P450 12A4, MITOCHONDRIAL-RELATED"/>
    <property type="match status" value="1"/>
</dbReference>
<evidence type="ECO:0000256" key="2">
    <source>
        <dbReference type="ARBA" id="ARBA00022617"/>
    </source>
</evidence>
<feature type="transmembrane region" description="Helical" evidence="6">
    <location>
        <begin position="20"/>
        <end position="43"/>
    </location>
</feature>
<comment type="caution">
    <text evidence="7">The sequence shown here is derived from an EMBL/GenBank/DDBJ whole genome shotgun (WGS) entry which is preliminary data.</text>
</comment>
<dbReference type="PANTHER" id="PTHR24305">
    <property type="entry name" value="CYTOCHROME P450"/>
    <property type="match status" value="1"/>
</dbReference>
<dbReference type="GO" id="GO:0020037">
    <property type="term" value="F:heme binding"/>
    <property type="evidence" value="ECO:0007669"/>
    <property type="project" value="InterPro"/>
</dbReference>
<keyword evidence="6" id="KW-0812">Transmembrane</keyword>
<dbReference type="PRINTS" id="PR00463">
    <property type="entry name" value="EP450I"/>
</dbReference>
<dbReference type="Gene3D" id="1.10.630.10">
    <property type="entry name" value="Cytochrome P450"/>
    <property type="match status" value="1"/>
</dbReference>
<reference evidence="7" key="1">
    <citation type="journal article" date="2023" name="Mol. Phylogenet. Evol.">
        <title>Genome-scale phylogeny and comparative genomics of the fungal order Sordariales.</title>
        <authorList>
            <person name="Hensen N."/>
            <person name="Bonometti L."/>
            <person name="Westerberg I."/>
            <person name="Brannstrom I.O."/>
            <person name="Guillou S."/>
            <person name="Cros-Aarteil S."/>
            <person name="Calhoun S."/>
            <person name="Haridas S."/>
            <person name="Kuo A."/>
            <person name="Mondo S."/>
            <person name="Pangilinan J."/>
            <person name="Riley R."/>
            <person name="LaButti K."/>
            <person name="Andreopoulos B."/>
            <person name="Lipzen A."/>
            <person name="Chen C."/>
            <person name="Yan M."/>
            <person name="Daum C."/>
            <person name="Ng V."/>
            <person name="Clum A."/>
            <person name="Steindorff A."/>
            <person name="Ohm R.A."/>
            <person name="Martin F."/>
            <person name="Silar P."/>
            <person name="Natvig D.O."/>
            <person name="Lalanne C."/>
            <person name="Gautier V."/>
            <person name="Ament-Velasquez S.L."/>
            <person name="Kruys A."/>
            <person name="Hutchinson M.I."/>
            <person name="Powell A.J."/>
            <person name="Barry K."/>
            <person name="Miller A.N."/>
            <person name="Grigoriev I.V."/>
            <person name="Debuchy R."/>
            <person name="Gladieux P."/>
            <person name="Hiltunen Thoren M."/>
            <person name="Johannesson H."/>
        </authorList>
    </citation>
    <scope>NUCLEOTIDE SEQUENCE</scope>
    <source>
        <strain evidence="7">CBS 757.83</strain>
    </source>
</reference>
<dbReference type="GO" id="GO:0016705">
    <property type="term" value="F:oxidoreductase activity, acting on paired donors, with incorporation or reduction of molecular oxygen"/>
    <property type="evidence" value="ECO:0007669"/>
    <property type="project" value="InterPro"/>
</dbReference>
<dbReference type="AlphaFoldDB" id="A0AAN6T601"/>
<dbReference type="GO" id="GO:0004497">
    <property type="term" value="F:monooxygenase activity"/>
    <property type="evidence" value="ECO:0007669"/>
    <property type="project" value="InterPro"/>
</dbReference>
<keyword evidence="6" id="KW-1133">Transmembrane helix</keyword>
<dbReference type="InterPro" id="IPR001128">
    <property type="entry name" value="Cyt_P450"/>
</dbReference>
<gene>
    <name evidence="7" type="ORF">N658DRAFT_416898</name>
</gene>
<evidence type="ECO:0000256" key="5">
    <source>
        <dbReference type="PIRSR" id="PIRSR602401-1"/>
    </source>
</evidence>
<keyword evidence="3 5" id="KW-0479">Metal-binding</keyword>
<evidence type="ECO:0000256" key="3">
    <source>
        <dbReference type="ARBA" id="ARBA00022723"/>
    </source>
</evidence>
<organism evidence="7 8">
    <name type="scientific">Parathielavia hyrcaniae</name>
    <dbReference type="NCBI Taxonomy" id="113614"/>
    <lineage>
        <taxon>Eukaryota</taxon>
        <taxon>Fungi</taxon>
        <taxon>Dikarya</taxon>
        <taxon>Ascomycota</taxon>
        <taxon>Pezizomycotina</taxon>
        <taxon>Sordariomycetes</taxon>
        <taxon>Sordariomycetidae</taxon>
        <taxon>Sordariales</taxon>
        <taxon>Chaetomiaceae</taxon>
        <taxon>Parathielavia</taxon>
    </lineage>
</organism>
<evidence type="ECO:0000256" key="1">
    <source>
        <dbReference type="ARBA" id="ARBA00010617"/>
    </source>
</evidence>
<dbReference type="InterPro" id="IPR002401">
    <property type="entry name" value="Cyt_P450_E_grp-I"/>
</dbReference>
<keyword evidence="2 5" id="KW-0349">Heme</keyword>
<protein>
    <submittedName>
        <fullName evidence="7">Cytochrome P450</fullName>
    </submittedName>
</protein>
<evidence type="ECO:0000256" key="4">
    <source>
        <dbReference type="ARBA" id="ARBA00023004"/>
    </source>
</evidence>
<dbReference type="InterPro" id="IPR050121">
    <property type="entry name" value="Cytochrome_P450_monoxygenase"/>
</dbReference>
<accession>A0AAN6T601</accession>
<keyword evidence="6" id="KW-0472">Membrane</keyword>
<feature type="binding site" description="axial binding residue" evidence="5">
    <location>
        <position position="470"/>
    </location>
    <ligand>
        <name>heme</name>
        <dbReference type="ChEBI" id="CHEBI:30413"/>
    </ligand>
    <ligandPart>
        <name>Fe</name>
        <dbReference type="ChEBI" id="CHEBI:18248"/>
    </ligandPart>
</feature>
<dbReference type="Pfam" id="PF00067">
    <property type="entry name" value="p450"/>
    <property type="match status" value="1"/>
</dbReference>
<dbReference type="SUPFAM" id="SSF48264">
    <property type="entry name" value="Cytochrome P450"/>
    <property type="match status" value="1"/>
</dbReference>
<proteinExistence type="inferred from homology"/>
<dbReference type="GO" id="GO:0005506">
    <property type="term" value="F:iron ion binding"/>
    <property type="evidence" value="ECO:0007669"/>
    <property type="project" value="InterPro"/>
</dbReference>